<evidence type="ECO:0000256" key="1">
    <source>
        <dbReference type="SAM" id="MobiDB-lite"/>
    </source>
</evidence>
<dbReference type="Proteomes" id="UP001392437">
    <property type="component" value="Unassembled WGS sequence"/>
</dbReference>
<dbReference type="EMBL" id="JAQQWP010000004">
    <property type="protein sequence ID" value="KAK8120473.1"/>
    <property type="molecule type" value="Genomic_DNA"/>
</dbReference>
<evidence type="ECO:0000313" key="2">
    <source>
        <dbReference type="EMBL" id="KAK8120473.1"/>
    </source>
</evidence>
<gene>
    <name evidence="2" type="ORF">PG999_004593</name>
</gene>
<dbReference type="AlphaFoldDB" id="A0AAW0QZT3"/>
<proteinExistence type="predicted"/>
<feature type="region of interest" description="Disordered" evidence="1">
    <location>
        <begin position="1"/>
        <end position="22"/>
    </location>
</feature>
<name>A0AAW0QZT3_9PEZI</name>
<sequence>MRSRGGEKESQRPPALKRSNLITRITRRAPFAPYGGWASLDPRPPDKQHQNRSKASAWIVARDGQGHRPVGLGGALRVYKGDLPPTIVSSFLFLLRASARSAGHPCSLNRLLLAPCGLNRLLSAPCGLNRLPLEALRLEQTPLGALRLEQTPPGGLAA</sequence>
<organism evidence="2 3">
    <name type="scientific">Apiospora kogelbergensis</name>
    <dbReference type="NCBI Taxonomy" id="1337665"/>
    <lineage>
        <taxon>Eukaryota</taxon>
        <taxon>Fungi</taxon>
        <taxon>Dikarya</taxon>
        <taxon>Ascomycota</taxon>
        <taxon>Pezizomycotina</taxon>
        <taxon>Sordariomycetes</taxon>
        <taxon>Xylariomycetidae</taxon>
        <taxon>Amphisphaeriales</taxon>
        <taxon>Apiosporaceae</taxon>
        <taxon>Apiospora</taxon>
    </lineage>
</organism>
<reference evidence="2 3" key="1">
    <citation type="submission" date="2023-01" db="EMBL/GenBank/DDBJ databases">
        <title>Analysis of 21 Apiospora genomes using comparative genomics revels a genus with tremendous synthesis potential of carbohydrate active enzymes and secondary metabolites.</title>
        <authorList>
            <person name="Sorensen T."/>
        </authorList>
    </citation>
    <scope>NUCLEOTIDE SEQUENCE [LARGE SCALE GENOMIC DNA]</scope>
    <source>
        <strain evidence="2 3">CBS 117206</strain>
    </source>
</reference>
<comment type="caution">
    <text evidence="2">The sequence shown here is derived from an EMBL/GenBank/DDBJ whole genome shotgun (WGS) entry which is preliminary data.</text>
</comment>
<evidence type="ECO:0000313" key="3">
    <source>
        <dbReference type="Proteomes" id="UP001392437"/>
    </source>
</evidence>
<accession>A0AAW0QZT3</accession>
<keyword evidence="3" id="KW-1185">Reference proteome</keyword>
<protein>
    <submittedName>
        <fullName evidence="2">Uncharacterized protein</fullName>
    </submittedName>
</protein>
<feature type="compositionally biased region" description="Basic and acidic residues" evidence="1">
    <location>
        <begin position="1"/>
        <end position="11"/>
    </location>
</feature>